<comment type="catalytic activity">
    <reaction evidence="12 15">
        <text>(4R,5S)-dethiobiotin + (sulfur carrier)-SH + 2 reduced [2Fe-2S]-[ferredoxin] + 2 S-adenosyl-L-methionine = (sulfur carrier)-H + biotin + 2 5'-deoxyadenosine + 2 L-methionine + 2 oxidized [2Fe-2S]-[ferredoxin]</text>
        <dbReference type="Rhea" id="RHEA:22060"/>
        <dbReference type="Rhea" id="RHEA-COMP:10000"/>
        <dbReference type="Rhea" id="RHEA-COMP:10001"/>
        <dbReference type="Rhea" id="RHEA-COMP:14737"/>
        <dbReference type="Rhea" id="RHEA-COMP:14739"/>
        <dbReference type="ChEBI" id="CHEBI:17319"/>
        <dbReference type="ChEBI" id="CHEBI:29917"/>
        <dbReference type="ChEBI" id="CHEBI:33737"/>
        <dbReference type="ChEBI" id="CHEBI:33738"/>
        <dbReference type="ChEBI" id="CHEBI:57586"/>
        <dbReference type="ChEBI" id="CHEBI:57844"/>
        <dbReference type="ChEBI" id="CHEBI:59789"/>
        <dbReference type="ChEBI" id="CHEBI:64428"/>
        <dbReference type="ChEBI" id="CHEBI:149473"/>
        <dbReference type="EC" id="2.8.1.6"/>
    </reaction>
</comment>
<dbReference type="PANTHER" id="PTHR22976:SF2">
    <property type="entry name" value="BIOTIN SYNTHASE, MITOCHONDRIAL"/>
    <property type="match status" value="1"/>
</dbReference>
<dbReference type="InterPro" id="IPR002684">
    <property type="entry name" value="Biotin_synth/BioAB"/>
</dbReference>
<protein>
    <recommendedName>
        <fullName evidence="14 15">Biotin synthase</fullName>
        <ecNumber evidence="3 15">2.8.1.6</ecNumber>
    </recommendedName>
</protein>
<dbReference type="GO" id="GO:0004076">
    <property type="term" value="F:biotin synthase activity"/>
    <property type="evidence" value="ECO:0007669"/>
    <property type="project" value="UniProtKB-UniRule"/>
</dbReference>
<comment type="subunit">
    <text evidence="2 15">Homodimer.</text>
</comment>
<keyword evidence="7 15" id="KW-0001">2Fe-2S</keyword>
<evidence type="ECO:0000256" key="4">
    <source>
        <dbReference type="ARBA" id="ARBA00022485"/>
    </source>
</evidence>
<feature type="binding site" evidence="15">
    <location>
        <position position="123"/>
    </location>
    <ligand>
        <name>[2Fe-2S] cluster</name>
        <dbReference type="ChEBI" id="CHEBI:190135"/>
    </ligand>
</feature>
<dbReference type="GO" id="GO:0051539">
    <property type="term" value="F:4 iron, 4 sulfur cluster binding"/>
    <property type="evidence" value="ECO:0007669"/>
    <property type="project" value="UniProtKB-KW"/>
</dbReference>
<dbReference type="Proteomes" id="UP000306544">
    <property type="component" value="Unassembled WGS sequence"/>
</dbReference>
<dbReference type="OrthoDB" id="9786826at2"/>
<keyword evidence="6 15" id="KW-0949">S-adenosyl-L-methionine</keyword>
<reference evidence="18 19" key="1">
    <citation type="submission" date="2019-05" db="EMBL/GenBank/DDBJ databases">
        <title>Nesterenkonia sp. GY239, isolated from the Southern Atlantic Ocean.</title>
        <authorList>
            <person name="Zhang G."/>
        </authorList>
    </citation>
    <scope>NUCLEOTIDE SEQUENCE [LARGE SCALE GENOMIC DNA]</scope>
    <source>
        <strain evidence="18 19">GY239</strain>
    </source>
</reference>
<dbReference type="InterPro" id="IPR058240">
    <property type="entry name" value="rSAM_sf"/>
</dbReference>
<dbReference type="SFLD" id="SFLDG01060">
    <property type="entry name" value="BATS_domain_containing"/>
    <property type="match status" value="1"/>
</dbReference>
<dbReference type="InterPro" id="IPR010722">
    <property type="entry name" value="BATS_dom"/>
</dbReference>
<feature type="binding site" evidence="15">
    <location>
        <position position="79"/>
    </location>
    <ligand>
        <name>[4Fe-4S] cluster</name>
        <dbReference type="ChEBI" id="CHEBI:49883"/>
        <note>4Fe-4S-S-AdoMet</note>
    </ligand>
</feature>
<evidence type="ECO:0000256" key="5">
    <source>
        <dbReference type="ARBA" id="ARBA00022679"/>
    </source>
</evidence>
<dbReference type="PROSITE" id="PS51918">
    <property type="entry name" value="RADICAL_SAM"/>
    <property type="match status" value="1"/>
</dbReference>
<comment type="cofactor">
    <cofactor evidence="15">
        <name>[2Fe-2S] cluster</name>
        <dbReference type="ChEBI" id="CHEBI:190135"/>
    </cofactor>
    <text evidence="15">Binds 1 [2Fe-2S] cluster. The cluster is coordinated with 3 cysteines and 1 arginine.</text>
</comment>
<dbReference type="Gene3D" id="3.20.20.70">
    <property type="entry name" value="Aldolase class I"/>
    <property type="match status" value="1"/>
</dbReference>
<dbReference type="HAMAP" id="MF_01694">
    <property type="entry name" value="BioB"/>
    <property type="match status" value="1"/>
</dbReference>
<dbReference type="SMART" id="SM00876">
    <property type="entry name" value="BATS"/>
    <property type="match status" value="1"/>
</dbReference>
<comment type="function">
    <text evidence="13 15">Catalyzes the conversion of dethiobiotin (DTB) to biotin by the insertion of a sulfur atom into dethiobiotin via a radical-based mechanism.</text>
</comment>
<evidence type="ECO:0000256" key="15">
    <source>
        <dbReference type="HAMAP-Rule" id="MF_01694"/>
    </source>
</evidence>
<evidence type="ECO:0000256" key="1">
    <source>
        <dbReference type="ARBA" id="ARBA00004942"/>
    </source>
</evidence>
<comment type="similarity">
    <text evidence="15">Belongs to the radical SAM superfamily. Biotin synthase family.</text>
</comment>
<evidence type="ECO:0000313" key="19">
    <source>
        <dbReference type="Proteomes" id="UP000306544"/>
    </source>
</evidence>
<dbReference type="FunFam" id="3.20.20.70:FF:000026">
    <property type="entry name" value="Biotin synthase"/>
    <property type="match status" value="1"/>
</dbReference>
<dbReference type="UniPathway" id="UPA00078">
    <property type="reaction ID" value="UER00162"/>
</dbReference>
<evidence type="ECO:0000256" key="14">
    <source>
        <dbReference type="ARBA" id="ARBA00070199"/>
    </source>
</evidence>
<dbReference type="SFLD" id="SFLDG01278">
    <property type="entry name" value="biotin_synthase_like"/>
    <property type="match status" value="1"/>
</dbReference>
<evidence type="ECO:0000256" key="9">
    <source>
        <dbReference type="ARBA" id="ARBA00022756"/>
    </source>
</evidence>
<dbReference type="Pfam" id="PF06968">
    <property type="entry name" value="BATS"/>
    <property type="match status" value="1"/>
</dbReference>
<dbReference type="CDD" id="cd01335">
    <property type="entry name" value="Radical_SAM"/>
    <property type="match status" value="1"/>
</dbReference>
<dbReference type="EMBL" id="VAWA01000032">
    <property type="protein sequence ID" value="TLP71176.1"/>
    <property type="molecule type" value="Genomic_DNA"/>
</dbReference>
<dbReference type="GO" id="GO:0051537">
    <property type="term" value="F:2 iron, 2 sulfur cluster binding"/>
    <property type="evidence" value="ECO:0007669"/>
    <property type="project" value="UniProtKB-KW"/>
</dbReference>
<dbReference type="SUPFAM" id="SSF102114">
    <property type="entry name" value="Radical SAM enzymes"/>
    <property type="match status" value="1"/>
</dbReference>
<evidence type="ECO:0000256" key="3">
    <source>
        <dbReference type="ARBA" id="ARBA00012236"/>
    </source>
</evidence>
<evidence type="ECO:0000256" key="7">
    <source>
        <dbReference type="ARBA" id="ARBA00022714"/>
    </source>
</evidence>
<evidence type="ECO:0000256" key="2">
    <source>
        <dbReference type="ARBA" id="ARBA00011738"/>
    </source>
</evidence>
<keyword evidence="4 15" id="KW-0004">4Fe-4S</keyword>
<feature type="region of interest" description="Disordered" evidence="16">
    <location>
        <begin position="388"/>
        <end position="430"/>
    </location>
</feature>
<feature type="domain" description="Radical SAM core" evidence="17">
    <location>
        <begin position="64"/>
        <end position="291"/>
    </location>
</feature>
<feature type="binding site" evidence="15">
    <location>
        <position position="156"/>
    </location>
    <ligand>
        <name>[2Fe-2S] cluster</name>
        <dbReference type="ChEBI" id="CHEBI:190135"/>
    </ligand>
</feature>
<proteinExistence type="inferred from homology"/>
<evidence type="ECO:0000313" key="18">
    <source>
        <dbReference type="EMBL" id="TLP71176.1"/>
    </source>
</evidence>
<dbReference type="EC" id="2.8.1.6" evidence="3 15"/>
<evidence type="ECO:0000256" key="11">
    <source>
        <dbReference type="ARBA" id="ARBA00023014"/>
    </source>
</evidence>
<comment type="caution">
    <text evidence="18">The sequence shown here is derived from an EMBL/GenBank/DDBJ whole genome shotgun (WGS) entry which is preliminary data.</text>
</comment>
<feature type="binding site" evidence="15">
    <location>
        <position position="286"/>
    </location>
    <ligand>
        <name>[2Fe-2S] cluster</name>
        <dbReference type="ChEBI" id="CHEBI:190135"/>
    </ligand>
</feature>
<evidence type="ECO:0000256" key="16">
    <source>
        <dbReference type="SAM" id="MobiDB-lite"/>
    </source>
</evidence>
<comment type="pathway">
    <text evidence="1 15">Cofactor biosynthesis; biotin biosynthesis; biotin from 7,8-diaminononanoate: step 2/2.</text>
</comment>
<dbReference type="NCBIfam" id="TIGR00433">
    <property type="entry name" value="bioB"/>
    <property type="match status" value="1"/>
</dbReference>
<dbReference type="PANTHER" id="PTHR22976">
    <property type="entry name" value="BIOTIN SYNTHASE"/>
    <property type="match status" value="1"/>
</dbReference>
<keyword evidence="9 15" id="KW-0093">Biotin biosynthesis</keyword>
<feature type="binding site" evidence="15">
    <location>
        <position position="83"/>
    </location>
    <ligand>
        <name>[4Fe-4S] cluster</name>
        <dbReference type="ChEBI" id="CHEBI:49883"/>
        <note>4Fe-4S-S-AdoMet</note>
    </ligand>
</feature>
<evidence type="ECO:0000256" key="10">
    <source>
        <dbReference type="ARBA" id="ARBA00023004"/>
    </source>
</evidence>
<evidence type="ECO:0000256" key="13">
    <source>
        <dbReference type="ARBA" id="ARBA00057568"/>
    </source>
</evidence>
<feature type="binding site" evidence="15">
    <location>
        <position position="216"/>
    </location>
    <ligand>
        <name>[2Fe-2S] cluster</name>
        <dbReference type="ChEBI" id="CHEBI:190135"/>
    </ligand>
</feature>
<keyword evidence="11 15" id="KW-0411">Iron-sulfur</keyword>
<organism evidence="18 19">
    <name type="scientific">Nesterenkonia sphaerica</name>
    <dbReference type="NCBI Taxonomy" id="1804988"/>
    <lineage>
        <taxon>Bacteria</taxon>
        <taxon>Bacillati</taxon>
        <taxon>Actinomycetota</taxon>
        <taxon>Actinomycetes</taxon>
        <taxon>Micrococcales</taxon>
        <taxon>Micrococcaceae</taxon>
        <taxon>Nesterenkonia</taxon>
    </lineage>
</organism>
<keyword evidence="5 15" id="KW-0808">Transferase</keyword>
<evidence type="ECO:0000256" key="6">
    <source>
        <dbReference type="ARBA" id="ARBA00022691"/>
    </source>
</evidence>
<sequence length="430" mass="44750">MAQTAPETTRTEPVPADPATLAATVAAGHRLTAKESLAVLATPDADTLRLVTEAGRLRRRHFGNTVKVNYLVNLKSGLCPEDCTYCSQRLGSTAEILKYSWLKPEEAVEQAKLGIGGGASRVCLVASGRGPSNRDVERVATMTDQLKAEHPEVEVCACLGLLKDNQADQLREAGVDAYNHNLNTAESKYEEITTTHTYADRVDTVERAKGAGLSPCSGLIVGMGESDEQVVEAVMALRDLGSDSIPVNFLMPFEGTPLAGTWELTPLRCLRILAMVRLACPDTELRLAGGREMHLRGLQATALEVANSLFLGDYLTSEGQTAEQDLAMIADAGFRVFGAGEAPGAGEASGQAAPWAAVSGDPAEAPCGAPAHAAASCGCCSSETSVETSAETSADAGAGTSADAGADIPAGTLEPRIRRRGAGTADAPNA</sequence>
<keyword evidence="8 15" id="KW-0479">Metal-binding</keyword>
<dbReference type="SMART" id="SM00729">
    <property type="entry name" value="Elp3"/>
    <property type="match status" value="1"/>
</dbReference>
<keyword evidence="10 15" id="KW-0408">Iron</keyword>
<dbReference type="InterPro" id="IPR007197">
    <property type="entry name" value="rSAM"/>
</dbReference>
<evidence type="ECO:0000259" key="17">
    <source>
        <dbReference type="PROSITE" id="PS51918"/>
    </source>
</evidence>
<feature type="binding site" evidence="15">
    <location>
        <position position="86"/>
    </location>
    <ligand>
        <name>[4Fe-4S] cluster</name>
        <dbReference type="ChEBI" id="CHEBI:49883"/>
        <note>4Fe-4S-S-AdoMet</note>
    </ligand>
</feature>
<accession>A0A5R9A075</accession>
<dbReference type="InterPro" id="IPR013785">
    <property type="entry name" value="Aldolase_TIM"/>
</dbReference>
<dbReference type="RefSeq" id="WP_138171244.1">
    <property type="nucleotide sequence ID" value="NZ_VAWA01000032.1"/>
</dbReference>
<dbReference type="InterPro" id="IPR006638">
    <property type="entry name" value="Elp3/MiaA/NifB-like_rSAM"/>
</dbReference>
<name>A0A5R9A075_9MICC</name>
<dbReference type="GO" id="GO:0005506">
    <property type="term" value="F:iron ion binding"/>
    <property type="evidence" value="ECO:0007669"/>
    <property type="project" value="UniProtKB-UniRule"/>
</dbReference>
<keyword evidence="19" id="KW-1185">Reference proteome</keyword>
<dbReference type="AlphaFoldDB" id="A0A5R9A075"/>
<evidence type="ECO:0000256" key="8">
    <source>
        <dbReference type="ARBA" id="ARBA00022723"/>
    </source>
</evidence>
<dbReference type="GO" id="GO:0009102">
    <property type="term" value="P:biotin biosynthetic process"/>
    <property type="evidence" value="ECO:0007669"/>
    <property type="project" value="UniProtKB-UniRule"/>
</dbReference>
<gene>
    <name evidence="15 18" type="primary">bioB</name>
    <name evidence="18" type="ORF">FEF27_12670</name>
</gene>
<evidence type="ECO:0000256" key="12">
    <source>
        <dbReference type="ARBA" id="ARBA00051157"/>
    </source>
</evidence>
<feature type="compositionally biased region" description="Low complexity" evidence="16">
    <location>
        <begin position="388"/>
        <end position="407"/>
    </location>
</feature>
<comment type="cofactor">
    <cofactor evidence="15">
        <name>[4Fe-4S] cluster</name>
        <dbReference type="ChEBI" id="CHEBI:49883"/>
    </cofactor>
    <text evidence="15">Binds 1 [4Fe-4S] cluster. The cluster is coordinated with 3 cysteines and an exchangeable S-adenosyl-L-methionine.</text>
</comment>
<dbReference type="Pfam" id="PF04055">
    <property type="entry name" value="Radical_SAM"/>
    <property type="match status" value="1"/>
</dbReference>
<dbReference type="SFLD" id="SFLDS00029">
    <property type="entry name" value="Radical_SAM"/>
    <property type="match status" value="1"/>
</dbReference>